<dbReference type="InterPro" id="IPR000845">
    <property type="entry name" value="Nucleoside_phosphorylase_d"/>
</dbReference>
<dbReference type="SUPFAM" id="SSF53167">
    <property type="entry name" value="Purine and uridine phosphorylases"/>
    <property type="match status" value="1"/>
</dbReference>
<proteinExistence type="predicted"/>
<evidence type="ECO:0000259" key="1">
    <source>
        <dbReference type="Pfam" id="PF01048"/>
    </source>
</evidence>
<name>A0ABY8LSL4_9BACT</name>
<dbReference type="Proteomes" id="UP001179842">
    <property type="component" value="Chromosome"/>
</dbReference>
<dbReference type="PANTHER" id="PTHR46832">
    <property type="entry name" value="5'-METHYLTHIOADENOSINE/S-ADENOSYLHOMOCYSTEINE NUCLEOSIDASE"/>
    <property type="match status" value="1"/>
</dbReference>
<evidence type="ECO:0000313" key="2">
    <source>
        <dbReference type="EMBL" id="WGI36259.1"/>
    </source>
</evidence>
<dbReference type="InterPro" id="IPR035994">
    <property type="entry name" value="Nucleoside_phosphorylase_sf"/>
</dbReference>
<gene>
    <name evidence="2" type="ORF">QEG99_02150</name>
</gene>
<dbReference type="PANTHER" id="PTHR46832:SF1">
    <property type="entry name" value="5'-METHYLTHIOADENOSINE_S-ADENOSYLHOMOCYSTEINE NUCLEOSIDASE"/>
    <property type="match status" value="1"/>
</dbReference>
<dbReference type="CDD" id="cd09008">
    <property type="entry name" value="MTAN"/>
    <property type="match status" value="1"/>
</dbReference>
<dbReference type="RefSeq" id="WP_280101560.1">
    <property type="nucleotide sequence ID" value="NZ_CP122979.1"/>
</dbReference>
<protein>
    <recommendedName>
        <fullName evidence="1">Nucleoside phosphorylase domain-containing protein</fullName>
    </recommendedName>
</protein>
<dbReference type="NCBIfam" id="NF005522">
    <property type="entry name" value="PRK07164.1"/>
    <property type="match status" value="1"/>
</dbReference>
<dbReference type="Pfam" id="PF01048">
    <property type="entry name" value="PNP_UDP_1"/>
    <property type="match status" value="1"/>
</dbReference>
<sequence length="222" mass="25354">MIIDLKKIFKALIIADENELHSIKKYGWKKVKSIKILNKKFFIYQKNEKFLTLVHSGIGLINASATTAILLSVFTNIKVVYNFGAVGGYGENIEIYDLIIPEKFYIIDTFTPWYLDGQTPGEKQYFTNNLTDLSIKNFNIGSSNSFIFKKQKAQLFANKFQAFIFDMESAAIAQICDQNKVKFMSVKAVSDKIGENIFSKDDINLRIKKSSIIALEYLIKII</sequence>
<reference evidence="2" key="1">
    <citation type="submission" date="2023-04" db="EMBL/GenBank/DDBJ databases">
        <title>Completed genome of Mycoplasma lagogenitalium type strain 12MS.</title>
        <authorList>
            <person name="Spergser J."/>
        </authorList>
    </citation>
    <scope>NUCLEOTIDE SEQUENCE</scope>
    <source>
        <strain evidence="2">12MS</strain>
    </source>
</reference>
<accession>A0ABY8LSL4</accession>
<organism evidence="2 3">
    <name type="scientific">Mesomycoplasma lagogenitalium</name>
    <dbReference type="NCBI Taxonomy" id="171286"/>
    <lineage>
        <taxon>Bacteria</taxon>
        <taxon>Bacillati</taxon>
        <taxon>Mycoplasmatota</taxon>
        <taxon>Mycoplasmoidales</taxon>
        <taxon>Metamycoplasmataceae</taxon>
        <taxon>Mesomycoplasma</taxon>
    </lineage>
</organism>
<dbReference type="EMBL" id="CP122979">
    <property type="protein sequence ID" value="WGI36259.1"/>
    <property type="molecule type" value="Genomic_DNA"/>
</dbReference>
<feature type="domain" description="Nucleoside phosphorylase" evidence="1">
    <location>
        <begin position="11"/>
        <end position="214"/>
    </location>
</feature>
<evidence type="ECO:0000313" key="3">
    <source>
        <dbReference type="Proteomes" id="UP001179842"/>
    </source>
</evidence>
<dbReference type="Gene3D" id="3.40.50.1580">
    <property type="entry name" value="Nucleoside phosphorylase domain"/>
    <property type="match status" value="1"/>
</dbReference>
<keyword evidence="3" id="KW-1185">Reference proteome</keyword>